<evidence type="ECO:0000313" key="3">
    <source>
        <dbReference type="Proteomes" id="UP000600139"/>
    </source>
</evidence>
<keyword evidence="3" id="KW-1185">Reference proteome</keyword>
<organism evidence="2 3">
    <name type="scientific">Luteolibacter yonseiensis</name>
    <dbReference type="NCBI Taxonomy" id="1144680"/>
    <lineage>
        <taxon>Bacteria</taxon>
        <taxon>Pseudomonadati</taxon>
        <taxon>Verrucomicrobiota</taxon>
        <taxon>Verrucomicrobiia</taxon>
        <taxon>Verrucomicrobiales</taxon>
        <taxon>Verrucomicrobiaceae</taxon>
        <taxon>Luteolibacter</taxon>
    </lineage>
</organism>
<gene>
    <name evidence="2" type="ORF">JIN84_03300</name>
</gene>
<name>A0A934QXN6_9BACT</name>
<proteinExistence type="predicted"/>
<comment type="caution">
    <text evidence="2">The sequence shown here is derived from an EMBL/GenBank/DDBJ whole genome shotgun (WGS) entry which is preliminary data.</text>
</comment>
<evidence type="ECO:0000256" key="1">
    <source>
        <dbReference type="SAM" id="SignalP"/>
    </source>
</evidence>
<evidence type="ECO:0000313" key="2">
    <source>
        <dbReference type="EMBL" id="MBK1814623.1"/>
    </source>
</evidence>
<reference evidence="2" key="1">
    <citation type="submission" date="2021-01" db="EMBL/GenBank/DDBJ databases">
        <title>Modified the classification status of verrucomicrobia.</title>
        <authorList>
            <person name="Feng X."/>
        </authorList>
    </citation>
    <scope>NUCLEOTIDE SEQUENCE</scope>
    <source>
        <strain evidence="2">JCM 18052</strain>
    </source>
</reference>
<protein>
    <recommendedName>
        <fullName evidence="4">Lipoprotein</fullName>
    </recommendedName>
</protein>
<evidence type="ECO:0008006" key="4">
    <source>
        <dbReference type="Google" id="ProtNLM"/>
    </source>
</evidence>
<sequence>MTPAILLACSALATTAMGGELLTVADQKGRSLVIELVNLADETVTFTRQGDAKEYKLPISQFDQGSQDRIRKQAEETAATGYRLQPSVVIGKRRRDKAGSYYMEIQEITCTVKLANLSTTVRADGLNGTIVFFGRNTRKPDVYNVLSTQKFEAAVDSSGSFSKDMEPFNTTYDSDNKGAGNLGGYQYYGYVFALYDKAGKLVLTETAAGNFRMALAAKAGLLDAVLKYAKGATVSDKLEPVPNSGAY</sequence>
<accession>A0A934QXN6</accession>
<dbReference type="AlphaFoldDB" id="A0A934QXN6"/>
<keyword evidence="1" id="KW-0732">Signal</keyword>
<feature type="signal peptide" evidence="1">
    <location>
        <begin position="1"/>
        <end position="18"/>
    </location>
</feature>
<dbReference type="RefSeq" id="WP_200349580.1">
    <property type="nucleotide sequence ID" value="NZ_BAABHZ010000010.1"/>
</dbReference>
<dbReference type="EMBL" id="JAENIK010000004">
    <property type="protein sequence ID" value="MBK1814623.1"/>
    <property type="molecule type" value="Genomic_DNA"/>
</dbReference>
<feature type="chain" id="PRO_5038010304" description="Lipoprotein" evidence="1">
    <location>
        <begin position="19"/>
        <end position="247"/>
    </location>
</feature>
<dbReference type="Proteomes" id="UP000600139">
    <property type="component" value="Unassembled WGS sequence"/>
</dbReference>